<organism evidence="1 2">
    <name type="scientific">Chaetomium tenue</name>
    <dbReference type="NCBI Taxonomy" id="1854479"/>
    <lineage>
        <taxon>Eukaryota</taxon>
        <taxon>Fungi</taxon>
        <taxon>Dikarya</taxon>
        <taxon>Ascomycota</taxon>
        <taxon>Pezizomycotina</taxon>
        <taxon>Sordariomycetes</taxon>
        <taxon>Sordariomycetidae</taxon>
        <taxon>Sordariales</taxon>
        <taxon>Chaetomiaceae</taxon>
        <taxon>Chaetomium</taxon>
    </lineage>
</organism>
<proteinExistence type="predicted"/>
<protein>
    <submittedName>
        <fullName evidence="1">Uncharacterized protein</fullName>
    </submittedName>
</protein>
<evidence type="ECO:0000313" key="1">
    <source>
        <dbReference type="EMBL" id="KAH6617045.1"/>
    </source>
</evidence>
<sequence length="1168" mass="131078">MFPTFTGSSRKGRNVNLSGQKAINPFTSTSWAPSAAVGASKTVAHAQAERLQRQQERDRLKAAQRIQKTWRGHRSRRNLRVARRQAIDLLYRGQGQVDVEQRTTEAAPLVLSVYQASDRDDQRRLCLLARDLLHTRFACFASGALELPRLGQLIRIAVSALDSLDPKIVNEQAQILLETVVEATKLRPQSVQHYLGVLYRVLGRYCRNLGPTSQMLDLIRRAVVTPLSATATPESFTQAAYFEFAASFLTQPDLALFESNVELFSADLDVDRLSKSLQDGVITDRKTAGSQAGLLWLLSHFIVLQKAKRRLVLHSHSLRVLYSLLSTLSTTIRAGFTASDLKTSDVTSDAETSDVEVIPEPALPSYVSDKLSSLTDREEISGVLEKFTSDHGGSSASELENAGFLAGYILTLIFCFPTLGDEIRMRLYLADIPTRQGPLPAVKFFWNAFSRTSIFSKIGSDPDAALGILLQKPSSQADSWWHREWRTVLLFLELYIFVLRLTDDDDFFSGLSVPFHSGGSSSRLRLSSLGLQELKRMTLFLKHLGFTLYYNAADLLNSDPSNPNIVDSSSASLTRPRSVAGSNKIVEALPFVLTAGVDFGAFRNLVSTAMRMLYERDSRRPFLPPQHWLMTSKFDMESFLSAVVLEEQSQREQAEVEDEEDDDDADAAEPPVPVSSSGLRISRQARMEWTRAARKQAARDILRAAAGPRLEILRNMPFVIPFNMRVQIFRQFVHLDKHRRRGGNIDPDMWRLWILNQHGGPADPTPAGTHIIGRHQAQIQRGRMFDDALESFWRLQDGLKEPIQITFVDEFGMPEAGIDGGGVTKEFLTSVTTEAFTPNEGLFIANSKNSYYPNPCSIDQSKNALQEAQIPENSEEWDETITSRLRQYEFLGRVIGKCLYEGILIDVSFAGFFLLKWATSAGAADTSRANINDLRELDEELYQGMLRLKNYPGDVGDLSLDFTITDQISPPGEPFRTITRDLVPDGENVVVTNENRLLYISYVARHRLIIQPYAQTRAFLRGLGMIIDPGWLSMFNQNELQRLVGGDSSEIDVEDLRKHTAYSGVYEIGDDGKEHQTVQLFWEVMYQLEDRERRDVLKYVTSTPRAPLLGFSQLSPPFSIRDGGRDQERLPSASTCVNLLKLPRYDNAETLKRKLLYAVTSGAGFDLS</sequence>
<name>A0ACB7NX81_9PEZI</name>
<accession>A0ACB7NX81</accession>
<dbReference type="Proteomes" id="UP000724584">
    <property type="component" value="Unassembled WGS sequence"/>
</dbReference>
<dbReference type="EMBL" id="JAGIZQ010000007">
    <property type="protein sequence ID" value="KAH6617045.1"/>
    <property type="molecule type" value="Genomic_DNA"/>
</dbReference>
<reference evidence="1 2" key="1">
    <citation type="journal article" date="2021" name="Nat. Commun.">
        <title>Genetic determinants of endophytism in the Arabidopsis root mycobiome.</title>
        <authorList>
            <person name="Mesny F."/>
            <person name="Miyauchi S."/>
            <person name="Thiergart T."/>
            <person name="Pickel B."/>
            <person name="Atanasova L."/>
            <person name="Karlsson M."/>
            <person name="Huettel B."/>
            <person name="Barry K.W."/>
            <person name="Haridas S."/>
            <person name="Chen C."/>
            <person name="Bauer D."/>
            <person name="Andreopoulos W."/>
            <person name="Pangilinan J."/>
            <person name="LaButti K."/>
            <person name="Riley R."/>
            <person name="Lipzen A."/>
            <person name="Clum A."/>
            <person name="Drula E."/>
            <person name="Henrissat B."/>
            <person name="Kohler A."/>
            <person name="Grigoriev I.V."/>
            <person name="Martin F.M."/>
            <person name="Hacquard S."/>
        </authorList>
    </citation>
    <scope>NUCLEOTIDE SEQUENCE [LARGE SCALE GENOMIC DNA]</scope>
    <source>
        <strain evidence="1 2">MPI-SDFR-AT-0079</strain>
    </source>
</reference>
<comment type="caution">
    <text evidence="1">The sequence shown here is derived from an EMBL/GenBank/DDBJ whole genome shotgun (WGS) entry which is preliminary data.</text>
</comment>
<keyword evidence="2" id="KW-1185">Reference proteome</keyword>
<evidence type="ECO:0000313" key="2">
    <source>
        <dbReference type="Proteomes" id="UP000724584"/>
    </source>
</evidence>
<gene>
    <name evidence="1" type="ORF">F5144DRAFT_381454</name>
</gene>